<evidence type="ECO:0000313" key="4">
    <source>
        <dbReference type="Proteomes" id="UP000054279"/>
    </source>
</evidence>
<dbReference type="InterPro" id="IPR012132">
    <property type="entry name" value="GMC_OxRdtase"/>
</dbReference>
<dbReference type="EMBL" id="KN837160">
    <property type="protein sequence ID" value="KIJ38499.1"/>
    <property type="molecule type" value="Genomic_DNA"/>
</dbReference>
<proteinExistence type="predicted"/>
<dbReference type="Proteomes" id="UP000054279">
    <property type="component" value="Unassembled WGS sequence"/>
</dbReference>
<dbReference type="GO" id="GO:0050660">
    <property type="term" value="F:flavin adenine dinucleotide binding"/>
    <property type="evidence" value="ECO:0007669"/>
    <property type="project" value="InterPro"/>
</dbReference>
<dbReference type="PANTHER" id="PTHR11552:SF147">
    <property type="entry name" value="CHOLINE DEHYDROGENASE, MITOCHONDRIAL"/>
    <property type="match status" value="1"/>
</dbReference>
<keyword evidence="4" id="KW-1185">Reference proteome</keyword>
<name>A0A0C9UUG2_SPHS4</name>
<feature type="domain" description="Glucose-methanol-choline oxidoreductase C-terminal" evidence="2">
    <location>
        <begin position="47"/>
        <end position="125"/>
    </location>
</feature>
<comment type="cofactor">
    <cofactor evidence="1">
        <name>FAD</name>
        <dbReference type="ChEBI" id="CHEBI:57692"/>
    </cofactor>
</comment>
<evidence type="ECO:0000313" key="3">
    <source>
        <dbReference type="EMBL" id="KIJ38499.1"/>
    </source>
</evidence>
<evidence type="ECO:0000256" key="1">
    <source>
        <dbReference type="ARBA" id="ARBA00001974"/>
    </source>
</evidence>
<dbReference type="Gene3D" id="3.30.560.10">
    <property type="entry name" value="Glucose Oxidase, domain 3"/>
    <property type="match status" value="1"/>
</dbReference>
<dbReference type="OrthoDB" id="40579at2759"/>
<organism evidence="3 4">
    <name type="scientific">Sphaerobolus stellatus (strain SS14)</name>
    <dbReference type="NCBI Taxonomy" id="990650"/>
    <lineage>
        <taxon>Eukaryota</taxon>
        <taxon>Fungi</taxon>
        <taxon>Dikarya</taxon>
        <taxon>Basidiomycota</taxon>
        <taxon>Agaricomycotina</taxon>
        <taxon>Agaricomycetes</taxon>
        <taxon>Phallomycetidae</taxon>
        <taxon>Geastrales</taxon>
        <taxon>Sphaerobolaceae</taxon>
        <taxon>Sphaerobolus</taxon>
    </lineage>
</organism>
<accession>A0A0C9UUG2</accession>
<dbReference type="AlphaFoldDB" id="A0A0C9UUG2"/>
<gene>
    <name evidence="3" type="ORF">M422DRAFT_258869</name>
</gene>
<sequence length="254" mass="28242">MRNTACDLDASLPKNRPDIEIMTISWANVKKYLISRGVSFFTTILRPTSTGTVRLKSNNPFDSPIVDPRYLSTEHGRTIMREAIKIFLRLKDQITCGDDSYPISNPRVPKSESDEDIDAFAEATHFEQEDIDGGSIPLPGVLELLDQIRTGPTTSASGWTVVTSARTRIEVSPYTLSRPPTISPVENPNPDPFATGAKILDVDPRNRTFGNRRRSKRNPRWKGAGTKVLGICTSSEREVVAAAESDWVVRDLKQ</sequence>
<dbReference type="Pfam" id="PF05199">
    <property type="entry name" value="GMC_oxred_C"/>
    <property type="match status" value="1"/>
</dbReference>
<protein>
    <submittedName>
        <fullName evidence="3">GMC oxidoreductase</fullName>
    </submittedName>
</protein>
<dbReference type="GO" id="GO:0016614">
    <property type="term" value="F:oxidoreductase activity, acting on CH-OH group of donors"/>
    <property type="evidence" value="ECO:0007669"/>
    <property type="project" value="InterPro"/>
</dbReference>
<reference evidence="3 4" key="1">
    <citation type="submission" date="2014-06" db="EMBL/GenBank/DDBJ databases">
        <title>Evolutionary Origins and Diversification of the Mycorrhizal Mutualists.</title>
        <authorList>
            <consortium name="DOE Joint Genome Institute"/>
            <consortium name="Mycorrhizal Genomics Consortium"/>
            <person name="Kohler A."/>
            <person name="Kuo A."/>
            <person name="Nagy L.G."/>
            <person name="Floudas D."/>
            <person name="Copeland A."/>
            <person name="Barry K.W."/>
            <person name="Cichocki N."/>
            <person name="Veneault-Fourrey C."/>
            <person name="LaButti K."/>
            <person name="Lindquist E.A."/>
            <person name="Lipzen A."/>
            <person name="Lundell T."/>
            <person name="Morin E."/>
            <person name="Murat C."/>
            <person name="Riley R."/>
            <person name="Ohm R."/>
            <person name="Sun H."/>
            <person name="Tunlid A."/>
            <person name="Henrissat B."/>
            <person name="Grigoriev I.V."/>
            <person name="Hibbett D.S."/>
            <person name="Martin F."/>
        </authorList>
    </citation>
    <scope>NUCLEOTIDE SEQUENCE [LARGE SCALE GENOMIC DNA]</scope>
    <source>
        <strain evidence="3 4">SS14</strain>
    </source>
</reference>
<dbReference type="InterPro" id="IPR007867">
    <property type="entry name" value="GMC_OxRtase_C"/>
</dbReference>
<dbReference type="HOGENOM" id="CLU_1094869_0_0_1"/>
<dbReference type="PANTHER" id="PTHR11552">
    <property type="entry name" value="GLUCOSE-METHANOL-CHOLINE GMC OXIDOREDUCTASE"/>
    <property type="match status" value="1"/>
</dbReference>
<evidence type="ECO:0000259" key="2">
    <source>
        <dbReference type="Pfam" id="PF05199"/>
    </source>
</evidence>
<dbReference type="SUPFAM" id="SSF54373">
    <property type="entry name" value="FAD-linked reductases, C-terminal domain"/>
    <property type="match status" value="1"/>
</dbReference>